<dbReference type="AlphaFoldDB" id="G6EG48"/>
<protein>
    <submittedName>
        <fullName evidence="1">Uncharacterized protein</fullName>
    </submittedName>
</protein>
<name>G6EG48_9SPHN</name>
<dbReference type="EMBL" id="AGFM01000054">
    <property type="protein sequence ID" value="EHJ59737.1"/>
    <property type="molecule type" value="Genomic_DNA"/>
</dbReference>
<evidence type="ECO:0000313" key="2">
    <source>
        <dbReference type="Proteomes" id="UP000004030"/>
    </source>
</evidence>
<keyword evidence="2" id="KW-1185">Reference proteome</keyword>
<comment type="caution">
    <text evidence="1">The sequence shown here is derived from an EMBL/GenBank/DDBJ whole genome shotgun (WGS) entry which is preliminary data.</text>
</comment>
<proteinExistence type="predicted"/>
<accession>G6EG48</accession>
<organism evidence="1 2">
    <name type="scientific">Novosphingobium pentaromativorans US6-1</name>
    <dbReference type="NCBI Taxonomy" id="1088721"/>
    <lineage>
        <taxon>Bacteria</taxon>
        <taxon>Pseudomonadati</taxon>
        <taxon>Pseudomonadota</taxon>
        <taxon>Alphaproteobacteria</taxon>
        <taxon>Sphingomonadales</taxon>
        <taxon>Sphingomonadaceae</taxon>
        <taxon>Novosphingobium</taxon>
    </lineage>
</organism>
<reference evidence="1 2" key="1">
    <citation type="journal article" date="2012" name="J. Bacteriol.">
        <title>Genome sequence of benzo(a)pyrene-degrading bacterium Novosphingobium pentaromativorans US6-1.</title>
        <authorList>
            <person name="Luo Y.R."/>
            <person name="Kang S.G."/>
            <person name="Kim S.J."/>
            <person name="Kim M.R."/>
            <person name="Li N."/>
            <person name="Lee J.H."/>
            <person name="Kwon K.K."/>
        </authorList>
    </citation>
    <scope>NUCLEOTIDE SEQUENCE [LARGE SCALE GENOMIC DNA]</scope>
    <source>
        <strain evidence="1 2">US6-1</strain>
    </source>
</reference>
<dbReference type="Proteomes" id="UP000004030">
    <property type="component" value="Unassembled WGS sequence"/>
</dbReference>
<gene>
    <name evidence="1" type="ORF">NSU_3319</name>
</gene>
<evidence type="ECO:0000313" key="1">
    <source>
        <dbReference type="EMBL" id="EHJ59737.1"/>
    </source>
</evidence>
<dbReference type="PATRIC" id="fig|1088721.3.peg.3275"/>
<sequence length="39" mass="4320">MIIASSILLRRARIDHAGAIIRESLDIATIDPVVRSCWS</sequence>